<dbReference type="SUPFAM" id="SSF74924">
    <property type="entry name" value="Cap-Gly domain"/>
    <property type="match status" value="1"/>
</dbReference>
<dbReference type="InterPro" id="IPR036859">
    <property type="entry name" value="CAP-Gly_dom_sf"/>
</dbReference>
<dbReference type="InterPro" id="IPR029071">
    <property type="entry name" value="Ubiquitin-like_domsf"/>
</dbReference>
<dbReference type="OrthoDB" id="5295208at2759"/>
<accession>A0A4S4K6Y1</accession>
<organism evidence="6 7">
    <name type="scientific">Phellinidium pouzarii</name>
    <dbReference type="NCBI Taxonomy" id="167371"/>
    <lineage>
        <taxon>Eukaryota</taxon>
        <taxon>Fungi</taxon>
        <taxon>Dikarya</taxon>
        <taxon>Basidiomycota</taxon>
        <taxon>Agaricomycotina</taxon>
        <taxon>Agaricomycetes</taxon>
        <taxon>Hymenochaetales</taxon>
        <taxon>Hymenochaetaceae</taxon>
        <taxon>Phellinidium</taxon>
    </lineage>
</organism>
<dbReference type="Proteomes" id="UP000308199">
    <property type="component" value="Unassembled WGS sequence"/>
</dbReference>
<reference evidence="6 7" key="1">
    <citation type="submission" date="2019-02" db="EMBL/GenBank/DDBJ databases">
        <title>Genome sequencing of the rare red list fungi Phellinidium pouzarii.</title>
        <authorList>
            <person name="Buettner E."/>
            <person name="Kellner H."/>
        </authorList>
    </citation>
    <scope>NUCLEOTIDE SEQUENCE [LARGE SCALE GENOMIC DNA]</scope>
    <source>
        <strain evidence="6 7">DSM 108285</strain>
    </source>
</reference>
<proteinExistence type="inferred from homology"/>
<dbReference type="GO" id="GO:0051010">
    <property type="term" value="F:microtubule plus-end binding"/>
    <property type="evidence" value="ECO:0007669"/>
    <property type="project" value="TreeGrafter"/>
</dbReference>
<comment type="similarity">
    <text evidence="4">Belongs to the TBCB family.</text>
</comment>
<dbReference type="Pfam" id="PF14560">
    <property type="entry name" value="Ubiquitin_2"/>
    <property type="match status" value="1"/>
</dbReference>
<dbReference type="Gene3D" id="3.10.20.90">
    <property type="entry name" value="Phosphatidylinositol 3-kinase Catalytic Subunit, Chain A, domain 1"/>
    <property type="match status" value="1"/>
</dbReference>
<dbReference type="GO" id="GO:0035371">
    <property type="term" value="C:microtubule plus-end"/>
    <property type="evidence" value="ECO:0007669"/>
    <property type="project" value="TreeGrafter"/>
</dbReference>
<gene>
    <name evidence="6" type="ORF">EW145_g8339</name>
</gene>
<evidence type="ECO:0000256" key="4">
    <source>
        <dbReference type="ARBA" id="ARBA00025779"/>
    </source>
</evidence>
<name>A0A4S4K6Y1_9AGAM</name>
<dbReference type="PROSITE" id="PS00845">
    <property type="entry name" value="CAP_GLY_1"/>
    <property type="match status" value="1"/>
</dbReference>
<dbReference type="GO" id="GO:0031122">
    <property type="term" value="P:cytoplasmic microtubule organization"/>
    <property type="evidence" value="ECO:0007669"/>
    <property type="project" value="TreeGrafter"/>
</dbReference>
<dbReference type="Gene3D" id="2.30.30.190">
    <property type="entry name" value="CAP Gly-rich-like domain"/>
    <property type="match status" value="1"/>
</dbReference>
<dbReference type="GO" id="GO:0005634">
    <property type="term" value="C:nucleus"/>
    <property type="evidence" value="ECO:0007669"/>
    <property type="project" value="TreeGrafter"/>
</dbReference>
<dbReference type="SMART" id="SM01052">
    <property type="entry name" value="CAP_GLY"/>
    <property type="match status" value="1"/>
</dbReference>
<sequence length="213" mass="23095">VKLESVTGIPTSAQLIQLHNSEEDTTAVGTLDDEERPIGYYGIHDWQVLRVTDTSPPGVALTGQFTDVSQVDKFELSDAEYAARRDTVLAYKQRNKIGRFAPDAESPALSSFAPSAPAPVDIEVGRRCEVEPAAEGGLVRRGIVWFVGATEFGSRQGVWVGVQYDEPVGKNDGSVGGKSYFSCPAPYGGFVRPEKVRVGDYPPIDLDAELEEM</sequence>
<dbReference type="InterPro" id="IPR000938">
    <property type="entry name" value="CAP-Gly_domain"/>
</dbReference>
<evidence type="ECO:0000313" key="6">
    <source>
        <dbReference type="EMBL" id="THG93584.1"/>
    </source>
</evidence>
<dbReference type="GO" id="GO:0005938">
    <property type="term" value="C:cell cortex"/>
    <property type="evidence" value="ECO:0007669"/>
    <property type="project" value="TreeGrafter"/>
</dbReference>
<dbReference type="SUPFAM" id="SSF54236">
    <property type="entry name" value="Ubiquitin-like"/>
    <property type="match status" value="1"/>
</dbReference>
<comment type="subcellular location">
    <subcellularLocation>
        <location evidence="1">Cytoplasm</location>
    </subcellularLocation>
</comment>
<feature type="non-terminal residue" evidence="6">
    <location>
        <position position="1"/>
    </location>
</feature>
<keyword evidence="2" id="KW-0963">Cytoplasm</keyword>
<dbReference type="PANTHER" id="PTHR18916">
    <property type="entry name" value="DYNACTIN 1-RELATED MICROTUBULE-BINDING"/>
    <property type="match status" value="1"/>
</dbReference>
<protein>
    <recommendedName>
        <fullName evidence="5">CAP-Gly domain-containing protein</fullName>
    </recommendedName>
</protein>
<evidence type="ECO:0000256" key="1">
    <source>
        <dbReference type="ARBA" id="ARBA00004496"/>
    </source>
</evidence>
<comment type="caution">
    <text evidence="6">The sequence shown here is derived from an EMBL/GenBank/DDBJ whole genome shotgun (WGS) entry which is preliminary data.</text>
</comment>
<evidence type="ECO:0000256" key="3">
    <source>
        <dbReference type="ARBA" id="ARBA00023186"/>
    </source>
</evidence>
<dbReference type="AlphaFoldDB" id="A0A4S4K6Y1"/>
<dbReference type="InterPro" id="IPR000626">
    <property type="entry name" value="Ubiquitin-like_dom"/>
</dbReference>
<evidence type="ECO:0000256" key="2">
    <source>
        <dbReference type="ARBA" id="ARBA00022490"/>
    </source>
</evidence>
<evidence type="ECO:0000313" key="7">
    <source>
        <dbReference type="Proteomes" id="UP000308199"/>
    </source>
</evidence>
<evidence type="ECO:0000259" key="5">
    <source>
        <dbReference type="PROSITE" id="PS50245"/>
    </source>
</evidence>
<keyword evidence="7" id="KW-1185">Reference proteome</keyword>
<dbReference type="EMBL" id="SGPK01001263">
    <property type="protein sequence ID" value="THG93584.1"/>
    <property type="molecule type" value="Genomic_DNA"/>
</dbReference>
<dbReference type="PANTHER" id="PTHR18916:SF85">
    <property type="entry name" value="TUBULIN-FOLDING COFACTOR B"/>
    <property type="match status" value="1"/>
</dbReference>
<dbReference type="Pfam" id="PF01302">
    <property type="entry name" value="CAP_GLY"/>
    <property type="match status" value="1"/>
</dbReference>
<feature type="domain" description="CAP-Gly" evidence="5">
    <location>
        <begin position="150"/>
        <end position="192"/>
    </location>
</feature>
<keyword evidence="3" id="KW-0143">Chaperone</keyword>
<dbReference type="PROSITE" id="PS50245">
    <property type="entry name" value="CAP_GLY_2"/>
    <property type="match status" value="1"/>
</dbReference>